<dbReference type="PROSITE" id="PS00218">
    <property type="entry name" value="AMINO_ACID_PERMEASE_1"/>
    <property type="match status" value="1"/>
</dbReference>
<feature type="transmembrane region" description="Helical" evidence="7">
    <location>
        <begin position="200"/>
        <end position="221"/>
    </location>
</feature>
<dbReference type="PANTHER" id="PTHR43495:SF5">
    <property type="entry name" value="GAMMA-AMINOBUTYRIC ACID PERMEASE"/>
    <property type="match status" value="1"/>
</dbReference>
<evidence type="ECO:0000256" key="5">
    <source>
        <dbReference type="ARBA" id="ARBA00022989"/>
    </source>
</evidence>
<dbReference type="EMBL" id="JAUSQW010000001">
    <property type="protein sequence ID" value="MDP9801276.1"/>
    <property type="molecule type" value="Genomic_DNA"/>
</dbReference>
<dbReference type="PIRSF" id="PIRSF006060">
    <property type="entry name" value="AA_transporter"/>
    <property type="match status" value="1"/>
</dbReference>
<evidence type="ECO:0000256" key="3">
    <source>
        <dbReference type="ARBA" id="ARBA00022692"/>
    </source>
</evidence>
<feature type="transmembrane region" description="Helical" evidence="7">
    <location>
        <begin position="411"/>
        <end position="429"/>
    </location>
</feature>
<feature type="transmembrane region" description="Helical" evidence="7">
    <location>
        <begin position="340"/>
        <end position="359"/>
    </location>
</feature>
<sequence>MSEISSEPKTLVRRLTHRQVSMIGLSGALGTGLFLGSGSVIALAGPATILAYLIAGMFALAVVWALAEMVSVHPVAGGHGTVAAGYLGRRGGYVARWNFAIQSLVATGAEVTATATYLQLWFPNLPLWVGTIGCAIVIFAFNAFSVRLYGSSEYWFSMIKVVAAVAFILLGLALIIGAVPGQSAVGISHFSDGGGFFAKGLVGVLAASAMAVFSFGGIENVSSTAAESENPARDIPHAASAMIWRIIIFYIAGIAVVLALQPWSATAAQGNALTESPFVRALQLSGVGAAAHIMNAVLIVAALSSANGCLYAATRMIHALSLDGEAPAFARKLNRAGAPVGAIGIAAIGVAATAVLSIVAPEGAFAYLIGATIVAILITWSIIMATHLAFRRERARAGLTLPPRRMWGAPVVNYLVIAACLAIFVALHWLMPLTWWAGIPYIIILLGSYEVLRRVRSLPQPPDLLASSTETGTSDVARQ</sequence>
<dbReference type="Pfam" id="PF00324">
    <property type="entry name" value="AA_permease"/>
    <property type="match status" value="1"/>
</dbReference>
<dbReference type="Gene3D" id="1.20.1740.10">
    <property type="entry name" value="Amino acid/polyamine transporter I"/>
    <property type="match status" value="1"/>
</dbReference>
<evidence type="ECO:0000256" key="7">
    <source>
        <dbReference type="SAM" id="Phobius"/>
    </source>
</evidence>
<gene>
    <name evidence="9" type="ORF">J2S49_001352</name>
</gene>
<dbReference type="RefSeq" id="WP_278059149.1">
    <property type="nucleotide sequence ID" value="NZ_CP121247.1"/>
</dbReference>
<dbReference type="InterPro" id="IPR004840">
    <property type="entry name" value="Amino_acid_permease_CS"/>
</dbReference>
<feature type="transmembrane region" description="Helical" evidence="7">
    <location>
        <begin position="161"/>
        <end position="180"/>
    </location>
</feature>
<keyword evidence="3 7" id="KW-0812">Transmembrane</keyword>
<accession>A0ABT9NDK0</accession>
<evidence type="ECO:0000256" key="6">
    <source>
        <dbReference type="ARBA" id="ARBA00023136"/>
    </source>
</evidence>
<keyword evidence="6 7" id="KW-0472">Membrane</keyword>
<keyword evidence="4" id="KW-0029">Amino-acid transport</keyword>
<feature type="transmembrane region" description="Helical" evidence="7">
    <location>
        <begin position="49"/>
        <end position="67"/>
    </location>
</feature>
<keyword evidence="2" id="KW-0813">Transport</keyword>
<evidence type="ECO:0000313" key="9">
    <source>
        <dbReference type="EMBL" id="MDP9801276.1"/>
    </source>
</evidence>
<protein>
    <submittedName>
        <fullName evidence="9">L-asparagine transporter-like permease</fullName>
    </submittedName>
</protein>
<feature type="transmembrane region" description="Helical" evidence="7">
    <location>
        <begin position="242"/>
        <end position="261"/>
    </location>
</feature>
<feature type="transmembrane region" description="Helical" evidence="7">
    <location>
        <begin position="365"/>
        <end position="390"/>
    </location>
</feature>
<feature type="transmembrane region" description="Helical" evidence="7">
    <location>
        <begin position="281"/>
        <end position="306"/>
    </location>
</feature>
<comment type="subcellular location">
    <subcellularLocation>
        <location evidence="1">Membrane</location>
        <topology evidence="1">Multi-pass membrane protein</topology>
    </subcellularLocation>
</comment>
<evidence type="ECO:0000256" key="2">
    <source>
        <dbReference type="ARBA" id="ARBA00022448"/>
    </source>
</evidence>
<dbReference type="InterPro" id="IPR004841">
    <property type="entry name" value="AA-permease/SLC12A_dom"/>
</dbReference>
<feature type="transmembrane region" description="Helical" evidence="7">
    <location>
        <begin position="20"/>
        <end position="43"/>
    </location>
</feature>
<evidence type="ECO:0000256" key="1">
    <source>
        <dbReference type="ARBA" id="ARBA00004141"/>
    </source>
</evidence>
<dbReference type="PANTHER" id="PTHR43495">
    <property type="entry name" value="GABA PERMEASE"/>
    <property type="match status" value="1"/>
</dbReference>
<feature type="domain" description="Amino acid permease/ SLC12A" evidence="8">
    <location>
        <begin position="20"/>
        <end position="435"/>
    </location>
</feature>
<evidence type="ECO:0000259" key="8">
    <source>
        <dbReference type="Pfam" id="PF00324"/>
    </source>
</evidence>
<proteinExistence type="predicted"/>
<keyword evidence="10" id="KW-1185">Reference proteome</keyword>
<organism evidence="9 10">
    <name type="scientific">Arcanobacterium wilhelmae</name>
    <dbReference type="NCBI Taxonomy" id="1803177"/>
    <lineage>
        <taxon>Bacteria</taxon>
        <taxon>Bacillati</taxon>
        <taxon>Actinomycetota</taxon>
        <taxon>Actinomycetes</taxon>
        <taxon>Actinomycetales</taxon>
        <taxon>Actinomycetaceae</taxon>
        <taxon>Arcanobacterium</taxon>
    </lineage>
</organism>
<keyword evidence="5 7" id="KW-1133">Transmembrane helix</keyword>
<evidence type="ECO:0000256" key="4">
    <source>
        <dbReference type="ARBA" id="ARBA00022970"/>
    </source>
</evidence>
<dbReference type="Proteomes" id="UP001235966">
    <property type="component" value="Unassembled WGS sequence"/>
</dbReference>
<comment type="caution">
    <text evidence="9">The sequence shown here is derived from an EMBL/GenBank/DDBJ whole genome shotgun (WGS) entry which is preliminary data.</text>
</comment>
<evidence type="ECO:0000313" key="10">
    <source>
        <dbReference type="Proteomes" id="UP001235966"/>
    </source>
</evidence>
<feature type="transmembrane region" description="Helical" evidence="7">
    <location>
        <begin position="128"/>
        <end position="149"/>
    </location>
</feature>
<reference evidence="9 10" key="1">
    <citation type="submission" date="2023-07" db="EMBL/GenBank/DDBJ databases">
        <title>Sequencing the genomes of 1000 actinobacteria strains.</title>
        <authorList>
            <person name="Klenk H.-P."/>
        </authorList>
    </citation>
    <scope>NUCLEOTIDE SEQUENCE [LARGE SCALE GENOMIC DNA]</scope>
    <source>
        <strain evidence="9 10">DSM 102162</strain>
    </source>
</reference>
<feature type="transmembrane region" description="Helical" evidence="7">
    <location>
        <begin position="435"/>
        <end position="452"/>
    </location>
</feature>
<name>A0ABT9NDK0_9ACTO</name>